<feature type="region of interest" description="Disordered" evidence="1">
    <location>
        <begin position="1"/>
        <end position="40"/>
    </location>
</feature>
<name>A0A498K4J4_MALDO</name>
<dbReference type="GO" id="GO:0007165">
    <property type="term" value="P:signal transduction"/>
    <property type="evidence" value="ECO:0007669"/>
    <property type="project" value="InterPro"/>
</dbReference>
<dbReference type="EMBL" id="RDQH01000330">
    <property type="protein sequence ID" value="RXI02348.1"/>
    <property type="molecule type" value="Genomic_DNA"/>
</dbReference>
<dbReference type="InterPro" id="IPR000157">
    <property type="entry name" value="TIR_dom"/>
</dbReference>
<accession>A0A498K4J4</accession>
<dbReference type="SUPFAM" id="SSF52200">
    <property type="entry name" value="Toll/Interleukin receptor TIR domain"/>
    <property type="match status" value="1"/>
</dbReference>
<protein>
    <recommendedName>
        <fullName evidence="2">TIR domain-containing protein</fullName>
    </recommendedName>
</protein>
<keyword evidence="4" id="KW-1185">Reference proteome</keyword>
<evidence type="ECO:0000313" key="4">
    <source>
        <dbReference type="Proteomes" id="UP000290289"/>
    </source>
</evidence>
<evidence type="ECO:0000313" key="3">
    <source>
        <dbReference type="EMBL" id="RXI02348.1"/>
    </source>
</evidence>
<gene>
    <name evidence="3" type="ORF">DVH24_030277</name>
</gene>
<proteinExistence type="predicted"/>
<comment type="caution">
    <text evidence="3">The sequence shown here is derived from an EMBL/GenBank/DDBJ whole genome shotgun (WGS) entry which is preliminary data.</text>
</comment>
<dbReference type="Gene3D" id="3.40.50.10140">
    <property type="entry name" value="Toll/interleukin-1 receptor homology (TIR) domain"/>
    <property type="match status" value="1"/>
</dbReference>
<feature type="compositionally biased region" description="Basic residues" evidence="1">
    <location>
        <begin position="26"/>
        <end position="35"/>
    </location>
</feature>
<dbReference type="Proteomes" id="UP000290289">
    <property type="component" value="Chromosome 4"/>
</dbReference>
<reference evidence="3 4" key="1">
    <citation type="submission" date="2018-10" db="EMBL/GenBank/DDBJ databases">
        <title>A high-quality apple genome assembly.</title>
        <authorList>
            <person name="Hu J."/>
        </authorList>
    </citation>
    <scope>NUCLEOTIDE SEQUENCE [LARGE SCALE GENOMIC DNA]</scope>
    <source>
        <strain evidence="4">cv. HFTH1</strain>
        <tissue evidence="3">Young leaf</tissue>
    </source>
</reference>
<evidence type="ECO:0000259" key="2">
    <source>
        <dbReference type="Pfam" id="PF01582"/>
    </source>
</evidence>
<feature type="domain" description="TIR" evidence="2">
    <location>
        <begin position="40"/>
        <end position="86"/>
    </location>
</feature>
<evidence type="ECO:0000256" key="1">
    <source>
        <dbReference type="SAM" id="MobiDB-lite"/>
    </source>
</evidence>
<dbReference type="InterPro" id="IPR035897">
    <property type="entry name" value="Toll_tir_struct_dom_sf"/>
</dbReference>
<organism evidence="3 4">
    <name type="scientific">Malus domestica</name>
    <name type="common">Apple</name>
    <name type="synonym">Pyrus malus</name>
    <dbReference type="NCBI Taxonomy" id="3750"/>
    <lineage>
        <taxon>Eukaryota</taxon>
        <taxon>Viridiplantae</taxon>
        <taxon>Streptophyta</taxon>
        <taxon>Embryophyta</taxon>
        <taxon>Tracheophyta</taxon>
        <taxon>Spermatophyta</taxon>
        <taxon>Magnoliopsida</taxon>
        <taxon>eudicotyledons</taxon>
        <taxon>Gunneridae</taxon>
        <taxon>Pentapetalae</taxon>
        <taxon>rosids</taxon>
        <taxon>fabids</taxon>
        <taxon>Rosales</taxon>
        <taxon>Rosaceae</taxon>
        <taxon>Amygdaloideae</taxon>
        <taxon>Maleae</taxon>
        <taxon>Malus</taxon>
    </lineage>
</organism>
<dbReference type="AlphaFoldDB" id="A0A498K4J4"/>
<feature type="compositionally biased region" description="Polar residues" evidence="1">
    <location>
        <begin position="1"/>
        <end position="12"/>
    </location>
</feature>
<sequence>MWGNSHLGSSVTAREALSMDEQQVKPKLKPKRHTKMGNSLPVFYDVDPSDVRKQTGSFTEAFARHRKIEPSDMMERWRKAVDLVGKDVSLQQGIDHNGGALL</sequence>
<dbReference type="Pfam" id="PF01582">
    <property type="entry name" value="TIR"/>
    <property type="match status" value="1"/>
</dbReference>